<sequence>MTTTFPGESPEYRTARNHLLEQEISLRRAMETVAAARRSLPPGGLIPEDYIFDTIGPNGKPAKVKLSQLFTPEQNSLVIYNFMFPRWSKDSRPGPVKGATSELKLEDSPCPSCTATLDSLDTTATHFAPSGLNFVVIAKAPIERIATYARERAWKNLRFLSSVNNNFKRDYQAEDPNGDQLPLMTVFHRDGDQIRHFWTSELMFAPADPGQDPRHLGVIDTLWNIFDMTPEGRPSWDEQIDYDCCHPNNH</sequence>
<comment type="caution">
    <text evidence="1">The sequence shown here is derived from an EMBL/GenBank/DDBJ whole genome shotgun (WGS) entry which is preliminary data.</text>
</comment>
<proteinExistence type="predicted"/>
<accession>A0A9X0U6T0</accession>
<dbReference type="SUPFAM" id="SSF52833">
    <property type="entry name" value="Thioredoxin-like"/>
    <property type="match status" value="1"/>
</dbReference>
<organism evidence="1 2">
    <name type="scientific">Tunturiibacter gelidiferens</name>
    <dbReference type="NCBI Taxonomy" id="3069689"/>
    <lineage>
        <taxon>Bacteria</taxon>
        <taxon>Pseudomonadati</taxon>
        <taxon>Acidobacteriota</taxon>
        <taxon>Terriglobia</taxon>
        <taxon>Terriglobales</taxon>
        <taxon>Acidobacteriaceae</taxon>
        <taxon>Tunturiibacter</taxon>
    </lineage>
</organism>
<protein>
    <submittedName>
        <fullName evidence="1">Dithiol-disulfide oxidoreductase (DUF899 family)</fullName>
    </submittedName>
</protein>
<dbReference type="InterPro" id="IPR010296">
    <property type="entry name" value="DUF899_thioredox"/>
</dbReference>
<evidence type="ECO:0000313" key="2">
    <source>
        <dbReference type="Proteomes" id="UP000535182"/>
    </source>
</evidence>
<keyword evidence="2" id="KW-1185">Reference proteome</keyword>
<dbReference type="Pfam" id="PF05988">
    <property type="entry name" value="DUF899"/>
    <property type="match status" value="1"/>
</dbReference>
<name>A0A9X0U6T0_9BACT</name>
<dbReference type="InterPro" id="IPR036249">
    <property type="entry name" value="Thioredoxin-like_sf"/>
</dbReference>
<dbReference type="EMBL" id="JACHEB010000018">
    <property type="protein sequence ID" value="MBB5331808.1"/>
    <property type="molecule type" value="Genomic_DNA"/>
</dbReference>
<reference evidence="1 2" key="1">
    <citation type="submission" date="2020-08" db="EMBL/GenBank/DDBJ databases">
        <title>Genomic Encyclopedia of Type Strains, Phase IV (KMG-V): Genome sequencing to study the core and pangenomes of soil and plant-associated prokaryotes.</title>
        <authorList>
            <person name="Whitman W."/>
        </authorList>
    </citation>
    <scope>NUCLEOTIDE SEQUENCE [LARGE SCALE GENOMIC DNA]</scope>
    <source>
        <strain evidence="1 2">X5P2</strain>
    </source>
</reference>
<dbReference type="Proteomes" id="UP000535182">
    <property type="component" value="Unassembled WGS sequence"/>
</dbReference>
<gene>
    <name evidence="1" type="ORF">HDF14_005457</name>
</gene>
<evidence type="ECO:0000313" key="1">
    <source>
        <dbReference type="EMBL" id="MBB5331808.1"/>
    </source>
</evidence>
<dbReference type="AlphaFoldDB" id="A0A9X0U6T0"/>
<dbReference type="Gene3D" id="3.40.30.10">
    <property type="entry name" value="Glutaredoxin"/>
    <property type="match status" value="1"/>
</dbReference>
<dbReference type="RefSeq" id="WP_183981585.1">
    <property type="nucleotide sequence ID" value="NZ_JACHEB010000018.1"/>
</dbReference>